<evidence type="ECO:0000256" key="5">
    <source>
        <dbReference type="ARBA" id="ARBA00023204"/>
    </source>
</evidence>
<comment type="function">
    <text evidence="6">The RuvA-RuvB-RuvC complex processes Holliday junction (HJ) DNA during genetic recombination and DNA repair, while the RuvA-RuvB complex plays an important role in the rescue of blocked DNA replication forks via replication fork reversal (RFR). RuvA specifically binds to HJ cruciform DNA, conferring on it an open structure. The RuvB hexamer acts as an ATP-dependent pump, pulling dsDNA into and through the RuvAB complex. HJ branch migration allows RuvC to scan DNA until it finds its consensus sequence, where it cleaves and resolves the cruciform DNA.</text>
</comment>
<dbReference type="SMART" id="SM00278">
    <property type="entry name" value="HhH1"/>
    <property type="match status" value="2"/>
</dbReference>
<organism evidence="9 10">
    <name type="scientific">Tropicimonas omnivorans</name>
    <dbReference type="NCBI Taxonomy" id="3075590"/>
    <lineage>
        <taxon>Bacteria</taxon>
        <taxon>Pseudomonadati</taxon>
        <taxon>Pseudomonadota</taxon>
        <taxon>Alphaproteobacteria</taxon>
        <taxon>Rhodobacterales</taxon>
        <taxon>Roseobacteraceae</taxon>
        <taxon>Tropicimonas</taxon>
    </lineage>
</organism>
<dbReference type="Pfam" id="PF07499">
    <property type="entry name" value="RuvA_C"/>
    <property type="match status" value="1"/>
</dbReference>
<evidence type="ECO:0000256" key="3">
    <source>
        <dbReference type="ARBA" id="ARBA00023125"/>
    </source>
</evidence>
<dbReference type="InterPro" id="IPR000085">
    <property type="entry name" value="RuvA"/>
</dbReference>
<comment type="similarity">
    <text evidence="6">Belongs to the RuvA family.</text>
</comment>
<dbReference type="GO" id="GO:0016787">
    <property type="term" value="F:hydrolase activity"/>
    <property type="evidence" value="ECO:0007669"/>
    <property type="project" value="UniProtKB-KW"/>
</dbReference>
<feature type="compositionally biased region" description="Low complexity" evidence="7">
    <location>
        <begin position="164"/>
        <end position="173"/>
    </location>
</feature>
<dbReference type="InterPro" id="IPR012340">
    <property type="entry name" value="NA-bd_OB-fold"/>
</dbReference>
<feature type="compositionally biased region" description="Pro residues" evidence="7">
    <location>
        <begin position="148"/>
        <end position="163"/>
    </location>
</feature>
<proteinExistence type="inferred from homology"/>
<dbReference type="HAMAP" id="MF_00031">
    <property type="entry name" value="DNA_HJ_migration_RuvA"/>
    <property type="match status" value="1"/>
</dbReference>
<dbReference type="Proteomes" id="UP001265259">
    <property type="component" value="Unassembled WGS sequence"/>
</dbReference>
<feature type="domain" description="Helix-hairpin-helix DNA-binding motif class 1" evidence="8">
    <location>
        <begin position="107"/>
        <end position="126"/>
    </location>
</feature>
<comment type="subcellular location">
    <subcellularLocation>
        <location evidence="6">Cytoplasm</location>
    </subcellularLocation>
</comment>
<feature type="region of interest" description="Domain III" evidence="6">
    <location>
        <begin position="169"/>
        <end position="221"/>
    </location>
</feature>
<feature type="region of interest" description="Disordered" evidence="7">
    <location>
        <begin position="145"/>
        <end position="173"/>
    </location>
</feature>
<comment type="caution">
    <text evidence="9">The sequence shown here is derived from an EMBL/GenBank/DDBJ whole genome shotgun (WGS) entry which is preliminary data.</text>
</comment>
<evidence type="ECO:0000256" key="2">
    <source>
        <dbReference type="ARBA" id="ARBA00022763"/>
    </source>
</evidence>
<accession>A0ABU3DIB4</accession>
<dbReference type="Gene3D" id="1.10.150.20">
    <property type="entry name" value="5' to 3' exonuclease, C-terminal subdomain"/>
    <property type="match status" value="1"/>
</dbReference>
<evidence type="ECO:0000313" key="10">
    <source>
        <dbReference type="Proteomes" id="UP001265259"/>
    </source>
</evidence>
<dbReference type="InterPro" id="IPR010994">
    <property type="entry name" value="RuvA_2-like"/>
</dbReference>
<name>A0ABU3DIB4_9RHOB</name>
<dbReference type="SUPFAM" id="SSF47781">
    <property type="entry name" value="RuvA domain 2-like"/>
    <property type="match status" value="1"/>
</dbReference>
<dbReference type="SUPFAM" id="SSF46929">
    <property type="entry name" value="DNA helicase RuvA subunit, C-terminal domain"/>
    <property type="match status" value="1"/>
</dbReference>
<dbReference type="InterPro" id="IPR036267">
    <property type="entry name" value="RuvA_C_sf"/>
</dbReference>
<dbReference type="EMBL" id="JAVRHL010000003">
    <property type="protein sequence ID" value="MDT0683279.1"/>
    <property type="molecule type" value="Genomic_DNA"/>
</dbReference>
<reference evidence="9 10" key="1">
    <citation type="submission" date="2023-09" db="EMBL/GenBank/DDBJ databases">
        <authorList>
            <person name="Rey-Velasco X."/>
        </authorList>
    </citation>
    <scope>NUCLEOTIDE SEQUENCE [LARGE SCALE GENOMIC DNA]</scope>
    <source>
        <strain evidence="9 10">F158</strain>
    </source>
</reference>
<dbReference type="Gene3D" id="1.10.8.10">
    <property type="entry name" value="DNA helicase RuvA subunit, C-terminal domain"/>
    <property type="match status" value="1"/>
</dbReference>
<evidence type="ECO:0000256" key="6">
    <source>
        <dbReference type="HAMAP-Rule" id="MF_00031"/>
    </source>
</evidence>
<dbReference type="SUPFAM" id="SSF50249">
    <property type="entry name" value="Nucleic acid-binding proteins"/>
    <property type="match status" value="1"/>
</dbReference>
<keyword evidence="10" id="KW-1185">Reference proteome</keyword>
<dbReference type="GO" id="GO:0003678">
    <property type="term" value="F:DNA helicase activity"/>
    <property type="evidence" value="ECO:0007669"/>
    <property type="project" value="UniProtKB-EC"/>
</dbReference>
<keyword evidence="2 6" id="KW-0227">DNA damage</keyword>
<evidence type="ECO:0000256" key="4">
    <source>
        <dbReference type="ARBA" id="ARBA00023172"/>
    </source>
</evidence>
<keyword evidence="9" id="KW-0378">Hydrolase</keyword>
<dbReference type="Gene3D" id="2.40.50.140">
    <property type="entry name" value="Nucleic acid-binding proteins"/>
    <property type="match status" value="1"/>
</dbReference>
<protein>
    <recommendedName>
        <fullName evidence="6">Holliday junction branch migration complex subunit RuvA</fullName>
    </recommendedName>
</protein>
<evidence type="ECO:0000256" key="1">
    <source>
        <dbReference type="ARBA" id="ARBA00022490"/>
    </source>
</evidence>
<gene>
    <name evidence="6 9" type="primary">ruvA</name>
    <name evidence="9" type="ORF">RM543_11320</name>
</gene>
<comment type="subunit">
    <text evidence="6">Homotetramer. Forms an RuvA(8)-RuvB(12)-Holliday junction (HJ) complex. HJ DNA is sandwiched between 2 RuvA tetramers; dsDNA enters through RuvA and exits via RuvB. An RuvB hexamer assembles on each DNA strand where it exits the tetramer. Each RuvB hexamer is contacted by two RuvA subunits (via domain III) on 2 adjacent RuvB subunits; this complex drives branch migration. In the full resolvosome a probable DNA-RuvA(4)-RuvB(12)-RuvC(2) complex forms which resolves the HJ.</text>
</comment>
<comment type="caution">
    <text evidence="6">Lacks conserved residue(s) required for the propagation of feature annotation.</text>
</comment>
<dbReference type="Pfam" id="PF01330">
    <property type="entry name" value="RuvA_N"/>
    <property type="match status" value="1"/>
</dbReference>
<dbReference type="InterPro" id="IPR003583">
    <property type="entry name" value="Hlx-hairpin-Hlx_DNA-bd_motif"/>
</dbReference>
<keyword evidence="3 6" id="KW-0238">DNA-binding</keyword>
<keyword evidence="5 6" id="KW-0234">DNA repair</keyword>
<comment type="domain">
    <text evidence="6">Has three domains with a flexible linker between the domains II and III and assumes an 'L' shape. Domain III is highly mobile and contacts RuvB.</text>
</comment>
<dbReference type="CDD" id="cd14332">
    <property type="entry name" value="UBA_RuvA_C"/>
    <property type="match status" value="1"/>
</dbReference>
<feature type="domain" description="Helix-hairpin-helix DNA-binding motif class 1" evidence="8">
    <location>
        <begin position="72"/>
        <end position="91"/>
    </location>
</feature>
<dbReference type="RefSeq" id="WP_311691678.1">
    <property type="nucleotide sequence ID" value="NZ_JAVRHL010000003.1"/>
</dbReference>
<dbReference type="Pfam" id="PF14520">
    <property type="entry name" value="HHH_5"/>
    <property type="match status" value="1"/>
</dbReference>
<keyword evidence="4 6" id="KW-0233">DNA recombination</keyword>
<sequence length="221" mass="22343">MIGRVAGRVVHKGLDHVMIDVGGLGYVVYCPERVLAGLVVGEAAALWTELAVREDALTLYGFPTLLEREWHRQLISVSGIGAKASLAILGTVGAEALGRAIATGDWAMVKAAPGIGPKIAQRVVNELKDKVGHVMAMGGLLESEAPAPVQPAPAGPVPAPAAEPAPASRGASEADALSALVNLGYGRSEAAGAVASAAGDDPEAGAAGLIRSALKRLAPKE</sequence>
<evidence type="ECO:0000256" key="7">
    <source>
        <dbReference type="SAM" id="MobiDB-lite"/>
    </source>
</evidence>
<keyword evidence="1 6" id="KW-0963">Cytoplasm</keyword>
<dbReference type="NCBIfam" id="TIGR00084">
    <property type="entry name" value="ruvA"/>
    <property type="match status" value="1"/>
</dbReference>
<evidence type="ECO:0000313" key="9">
    <source>
        <dbReference type="EMBL" id="MDT0683279.1"/>
    </source>
</evidence>
<dbReference type="InterPro" id="IPR011114">
    <property type="entry name" value="RuvA_C"/>
</dbReference>
<evidence type="ECO:0000259" key="8">
    <source>
        <dbReference type="SMART" id="SM00278"/>
    </source>
</evidence>
<dbReference type="InterPro" id="IPR013849">
    <property type="entry name" value="DNA_helicase_Holl-junc_RuvA_I"/>
</dbReference>